<dbReference type="InterPro" id="IPR000535">
    <property type="entry name" value="MSP_dom"/>
</dbReference>
<comment type="subcellular location">
    <subcellularLocation>
        <location evidence="6">Cell projection</location>
        <location evidence="6">Pseudopodium</location>
    </subcellularLocation>
    <subcellularLocation>
        <location evidence="1">Cytoplasm</location>
        <location evidence="1">Cytoskeleton</location>
    </subcellularLocation>
</comment>
<dbReference type="InParanoid" id="E3NRC9"/>
<dbReference type="OrthoDB" id="5895437at2759"/>
<accession>E3NRC9</accession>
<evidence type="ECO:0000313" key="10">
    <source>
        <dbReference type="Proteomes" id="UP000008281"/>
    </source>
</evidence>
<feature type="domain" description="MSP" evidence="8">
    <location>
        <begin position="162"/>
        <end position="280"/>
    </location>
</feature>
<evidence type="ECO:0000256" key="5">
    <source>
        <dbReference type="ARBA" id="ARBA00037744"/>
    </source>
</evidence>
<dbReference type="InterPro" id="IPR051155">
    <property type="entry name" value="Nematode_MSP"/>
</dbReference>
<dbReference type="Pfam" id="PF00635">
    <property type="entry name" value="Motile_Sperm"/>
    <property type="match status" value="1"/>
</dbReference>
<dbReference type="HOGENOM" id="CLU_922101_0_0_1"/>
<evidence type="ECO:0000259" key="8">
    <source>
        <dbReference type="PROSITE" id="PS50202"/>
    </source>
</evidence>
<name>E3NRC9_CAERE</name>
<keyword evidence="4" id="KW-0966">Cell projection</keyword>
<dbReference type="PROSITE" id="PS50202">
    <property type="entry name" value="MSP"/>
    <property type="match status" value="1"/>
</dbReference>
<keyword evidence="2" id="KW-0963">Cytoplasm</keyword>
<sequence>MNDSKKKIDQVENSQLKYFLFAGRRIEYLGKKCLILIKPHSGRHFYVEEKKLNNSYVYLGGFLFARRTTRRVLYDFEPSDKPKKFNVKVEGDVAFIENLQCELVEEEGLKLFKSKTLGGILCKEPSELGQYFLRVHLNLFESCRREISVSSFSSNDVEPTGEIETQPSSKLVVNAPFDRMNTYYFKIINTGEHRIGVGIKTNNRNRFEVEPKFGVIDPNESILVSMKCSPFPQDSEEESVDKITIGWINAPVGAGREFKREWFRGDTVVQNRSLFIEYNK</sequence>
<evidence type="ECO:0000256" key="6">
    <source>
        <dbReference type="ARBA" id="ARBA00037818"/>
    </source>
</evidence>
<protein>
    <recommendedName>
        <fullName evidence="7">Major sperm protein</fullName>
    </recommendedName>
</protein>
<dbReference type="AlphaFoldDB" id="E3NRC9"/>
<comment type="function">
    <text evidence="5 7">Central component in molecular interactions underlying sperm crawling. Forms an extensive filament system that extends from sperm villipoda, along the leading edge of the pseudopod.</text>
</comment>
<dbReference type="SUPFAM" id="SSF49354">
    <property type="entry name" value="PapD-like"/>
    <property type="match status" value="1"/>
</dbReference>
<dbReference type="STRING" id="31234.E3NRC9"/>
<evidence type="ECO:0000256" key="7">
    <source>
        <dbReference type="RuleBase" id="RU003425"/>
    </source>
</evidence>
<dbReference type="GO" id="GO:0031143">
    <property type="term" value="C:pseudopodium"/>
    <property type="evidence" value="ECO:0007669"/>
    <property type="project" value="UniProtKB-SubCell"/>
</dbReference>
<dbReference type="InterPro" id="IPR008962">
    <property type="entry name" value="PapD-like_sf"/>
</dbReference>
<gene>
    <name evidence="9" type="ORF">CRE_05327</name>
</gene>
<keyword evidence="3 7" id="KW-0206">Cytoskeleton</keyword>
<dbReference type="InterPro" id="IPR013783">
    <property type="entry name" value="Ig-like_fold"/>
</dbReference>
<reference evidence="9" key="1">
    <citation type="submission" date="2007-07" db="EMBL/GenBank/DDBJ databases">
        <title>PCAP assembly of the Caenorhabditis remanei genome.</title>
        <authorList>
            <consortium name="The Caenorhabditis remanei Sequencing Consortium"/>
            <person name="Wilson R.K."/>
        </authorList>
    </citation>
    <scope>NUCLEOTIDE SEQUENCE [LARGE SCALE GENOMIC DNA]</scope>
    <source>
        <strain evidence="9">PB4641</strain>
    </source>
</reference>
<dbReference type="Gene3D" id="2.60.40.10">
    <property type="entry name" value="Immunoglobulins"/>
    <property type="match status" value="1"/>
</dbReference>
<evidence type="ECO:0000256" key="4">
    <source>
        <dbReference type="ARBA" id="ARBA00023273"/>
    </source>
</evidence>
<evidence type="ECO:0000313" key="9">
    <source>
        <dbReference type="EMBL" id="EFO87456.1"/>
    </source>
</evidence>
<dbReference type="GO" id="GO:0005856">
    <property type="term" value="C:cytoskeleton"/>
    <property type="evidence" value="ECO:0007669"/>
    <property type="project" value="UniProtKB-SubCell"/>
</dbReference>
<organism evidence="10">
    <name type="scientific">Caenorhabditis remanei</name>
    <name type="common">Caenorhabditis vulgaris</name>
    <dbReference type="NCBI Taxonomy" id="31234"/>
    <lineage>
        <taxon>Eukaryota</taxon>
        <taxon>Metazoa</taxon>
        <taxon>Ecdysozoa</taxon>
        <taxon>Nematoda</taxon>
        <taxon>Chromadorea</taxon>
        <taxon>Rhabditida</taxon>
        <taxon>Rhabditina</taxon>
        <taxon>Rhabditomorpha</taxon>
        <taxon>Rhabditoidea</taxon>
        <taxon>Rhabditidae</taxon>
        <taxon>Peloderinae</taxon>
        <taxon>Caenorhabditis</taxon>
    </lineage>
</organism>
<evidence type="ECO:0000256" key="3">
    <source>
        <dbReference type="ARBA" id="ARBA00023212"/>
    </source>
</evidence>
<dbReference type="Proteomes" id="UP000008281">
    <property type="component" value="Unassembled WGS sequence"/>
</dbReference>
<dbReference type="EMBL" id="DS269698">
    <property type="protein sequence ID" value="EFO87456.1"/>
    <property type="molecule type" value="Genomic_DNA"/>
</dbReference>
<evidence type="ECO:0000256" key="2">
    <source>
        <dbReference type="ARBA" id="ARBA00022490"/>
    </source>
</evidence>
<keyword evidence="10" id="KW-1185">Reference proteome</keyword>
<dbReference type="eggNOG" id="ENOG502RXF6">
    <property type="taxonomic scope" value="Eukaryota"/>
</dbReference>
<dbReference type="PANTHER" id="PTHR22920:SF7">
    <property type="entry name" value="MSP DOMAIN-CONTAINING PROTEIN-RELATED"/>
    <property type="match status" value="1"/>
</dbReference>
<dbReference type="PANTHER" id="PTHR22920">
    <property type="entry name" value="MAJOR SPERM PROTEIN"/>
    <property type="match status" value="1"/>
</dbReference>
<evidence type="ECO:0000256" key="1">
    <source>
        <dbReference type="ARBA" id="ARBA00004245"/>
    </source>
</evidence>
<proteinExistence type="predicted"/>